<dbReference type="EMBL" id="KY399983">
    <property type="protein sequence ID" value="ATP74953.1"/>
    <property type="molecule type" value="Genomic_DNA"/>
</dbReference>
<organism evidence="1">
    <name type="scientific">Thalassia hemprichii</name>
    <dbReference type="NCBI Taxonomy" id="55496"/>
    <lineage>
        <taxon>Eukaryota</taxon>
        <taxon>Viridiplantae</taxon>
        <taxon>Streptophyta</taxon>
        <taxon>Embryophyta</taxon>
        <taxon>Tracheophyta</taxon>
        <taxon>Spermatophyta</taxon>
        <taxon>Magnoliopsida</taxon>
        <taxon>Liliopsida</taxon>
        <taxon>Hydrocharitaceae</taxon>
        <taxon>Thalassia</taxon>
    </lineage>
</organism>
<sequence>MWKYRKEKSFPIHIQAFFNGPDMEIVILLFREVPQFPFFHLDWRFCFWSFLAIPVSREKEKREKKKTKQIQMGMNSSLASYSILHLGILYRIYENRIYIYEIHNIYISMNHTYSMKNTY</sequence>
<accession>A0A4Y1KCI0</accession>
<keyword evidence="1" id="KW-0934">Plastid</keyword>
<name>A0A4Y1KCI0_9LILI</name>
<evidence type="ECO:0000313" key="1">
    <source>
        <dbReference type="EMBL" id="ATP74953.1"/>
    </source>
</evidence>
<dbReference type="GeneID" id="40872318"/>
<geneLocation type="chloroplast" evidence="1"/>
<dbReference type="RefSeq" id="YP_009667439.1">
    <property type="nucleotide sequence ID" value="NC_043774.1"/>
</dbReference>
<dbReference type="EMBL" id="KY399983">
    <property type="protein sequence ID" value="ATP74996.1"/>
    <property type="molecule type" value="Genomic_DNA"/>
</dbReference>
<protein>
    <submittedName>
        <fullName evidence="1">Uncharacterized protein</fullName>
    </submittedName>
</protein>
<gene>
    <name evidence="1" type="primary">orf119</name>
</gene>
<keyword evidence="1" id="KW-0150">Chloroplast</keyword>
<reference evidence="1" key="1">
    <citation type="submission" date="2016-12" db="EMBL/GenBank/DDBJ databases">
        <authorList>
            <person name="Wang Q."/>
            <person name="Wang J."/>
            <person name="Luo J."/>
            <person name="Yang Z."/>
            <person name="Zeng Y."/>
            <person name="Chen S."/>
            <person name="Cai Z."/>
            <person name="Wu Z."/>
            <person name="Li X."/>
        </authorList>
    </citation>
    <scope>NUCLEOTIDE SEQUENCE</scope>
</reference>
<dbReference type="AlphaFoldDB" id="A0A4Y1KCI0"/>
<proteinExistence type="predicted"/>
<dbReference type="GeneID" id="40872381"/>
<dbReference type="RefSeq" id="YP_009667396.1">
    <property type="nucleotide sequence ID" value="NC_043774.1"/>
</dbReference>